<dbReference type="SUPFAM" id="SSF51679">
    <property type="entry name" value="Bacterial luciferase-like"/>
    <property type="match status" value="1"/>
</dbReference>
<dbReference type="RefSeq" id="WP_405146813.1">
    <property type="nucleotide sequence ID" value="NZ_CP109527.1"/>
</dbReference>
<proteinExistence type="inferred from homology"/>
<evidence type="ECO:0000256" key="4">
    <source>
        <dbReference type="ARBA" id="ARBA00023033"/>
    </source>
</evidence>
<dbReference type="InterPro" id="IPR036661">
    <property type="entry name" value="Luciferase-like_sf"/>
</dbReference>
<evidence type="ECO:0000256" key="2">
    <source>
        <dbReference type="ARBA" id="ARBA00022630"/>
    </source>
</evidence>
<comment type="similarity">
    <text evidence="1">Belongs to the bacterial luciferase oxidoreductase family.</text>
</comment>
<protein>
    <submittedName>
        <fullName evidence="6">LLM class flavin-dependent oxidoreductase</fullName>
    </submittedName>
</protein>
<dbReference type="EMBL" id="CP109527">
    <property type="protein sequence ID" value="WTY34435.1"/>
    <property type="molecule type" value="Genomic_DNA"/>
</dbReference>
<dbReference type="InterPro" id="IPR050766">
    <property type="entry name" value="Bact_Lucif_Oxidored"/>
</dbReference>
<dbReference type="PANTHER" id="PTHR30137">
    <property type="entry name" value="LUCIFERASE-LIKE MONOOXYGENASE"/>
    <property type="match status" value="1"/>
</dbReference>
<keyword evidence="7" id="KW-1185">Reference proteome</keyword>
<keyword evidence="2" id="KW-0285">Flavoprotein</keyword>
<evidence type="ECO:0000256" key="3">
    <source>
        <dbReference type="ARBA" id="ARBA00023002"/>
    </source>
</evidence>
<dbReference type="Pfam" id="PF00296">
    <property type="entry name" value="Bac_luciferase"/>
    <property type="match status" value="1"/>
</dbReference>
<evidence type="ECO:0000259" key="5">
    <source>
        <dbReference type="Pfam" id="PF00296"/>
    </source>
</evidence>
<sequence length="408" mass="44573">MFVPDEFIDIYSDQRLGIQMKFGIFMSPYHIPGKSPSVSLGHDLDIIEHMDRLGFDEVWVGEHHSGGFEIVSAPDLLIAAAAERTKSICFGTGVTSVPYHHPLVTAGRITLLDNLTRGRFTFGAGPGALVTDAHMMGIEPGNQRRMMEEGLSAITRLLRGETVDMETDWFSLRDARLQLLPYKGRELEIAVASVRSPSGVKLAGRYGFGLLSIAATDPNGGFGFVGETWRLMEERARESGRSVSRDSWRMMAPIHLAETKEQACEDLRHGMVEMSKFGATGPFAGEGVDIEEVLASTSHEEMVDGLNASGMGVVGTPDMAVELIRRLEKQSGGFGTLLLAGSDWAGHAATKRSLELFAEYVIPEFQGTVASLRSSWDRLYAGRKVFGAEFRAAQDKAIAEDDAERAAR</sequence>
<dbReference type="Proteomes" id="UP001621418">
    <property type="component" value="Chromosome"/>
</dbReference>
<accession>A0ABZ1N392</accession>
<dbReference type="PANTHER" id="PTHR30137:SF16">
    <property type="entry name" value="BLL0895 PROTEIN"/>
    <property type="match status" value="1"/>
</dbReference>
<evidence type="ECO:0000256" key="1">
    <source>
        <dbReference type="ARBA" id="ARBA00010426"/>
    </source>
</evidence>
<dbReference type="Gene3D" id="3.20.20.30">
    <property type="entry name" value="Luciferase-like domain"/>
    <property type="match status" value="1"/>
</dbReference>
<gene>
    <name evidence="6" type="ORF">OG308_24355</name>
</gene>
<organism evidence="6 7">
    <name type="scientific">Nocardia salmonicida</name>
    <dbReference type="NCBI Taxonomy" id="53431"/>
    <lineage>
        <taxon>Bacteria</taxon>
        <taxon>Bacillati</taxon>
        <taxon>Actinomycetota</taxon>
        <taxon>Actinomycetes</taxon>
        <taxon>Mycobacteriales</taxon>
        <taxon>Nocardiaceae</taxon>
        <taxon>Nocardia</taxon>
    </lineage>
</organism>
<evidence type="ECO:0000313" key="6">
    <source>
        <dbReference type="EMBL" id="WTY34435.1"/>
    </source>
</evidence>
<keyword evidence="4" id="KW-0503">Monooxygenase</keyword>
<dbReference type="InterPro" id="IPR011251">
    <property type="entry name" value="Luciferase-like_dom"/>
</dbReference>
<name>A0ABZ1N392_9NOCA</name>
<feature type="domain" description="Luciferase-like" evidence="5">
    <location>
        <begin position="20"/>
        <end position="329"/>
    </location>
</feature>
<evidence type="ECO:0000313" key="7">
    <source>
        <dbReference type="Proteomes" id="UP001621418"/>
    </source>
</evidence>
<keyword evidence="3" id="KW-0560">Oxidoreductase</keyword>
<reference evidence="6 7" key="1">
    <citation type="submission" date="2022-10" db="EMBL/GenBank/DDBJ databases">
        <title>The complete genomes of actinobacterial strains from the NBC collection.</title>
        <authorList>
            <person name="Joergensen T.S."/>
            <person name="Alvarez Arevalo M."/>
            <person name="Sterndorff E.B."/>
            <person name="Faurdal D."/>
            <person name="Vuksanovic O."/>
            <person name="Mourched A.-S."/>
            <person name="Charusanti P."/>
            <person name="Shaw S."/>
            <person name="Blin K."/>
            <person name="Weber T."/>
        </authorList>
    </citation>
    <scope>NUCLEOTIDE SEQUENCE [LARGE SCALE GENOMIC DNA]</scope>
    <source>
        <strain evidence="6 7">NBC_01413</strain>
    </source>
</reference>